<dbReference type="InterPro" id="IPR013517">
    <property type="entry name" value="FG-GAP"/>
</dbReference>
<feature type="chain" id="PRO_5045486410" evidence="2">
    <location>
        <begin position="33"/>
        <end position="404"/>
    </location>
</feature>
<dbReference type="Pfam" id="PF13517">
    <property type="entry name" value="FG-GAP_3"/>
    <property type="match status" value="1"/>
</dbReference>
<dbReference type="InterPro" id="IPR028994">
    <property type="entry name" value="Integrin_alpha_N"/>
</dbReference>
<protein>
    <submittedName>
        <fullName evidence="3">Peptidase inhibitor family I36 protein</fullName>
    </submittedName>
</protein>
<dbReference type="PANTHER" id="PTHR46580">
    <property type="entry name" value="SENSOR KINASE-RELATED"/>
    <property type="match status" value="1"/>
</dbReference>
<gene>
    <name evidence="3" type="ORF">JE024_18760</name>
</gene>
<dbReference type="Gene3D" id="2.130.10.130">
    <property type="entry name" value="Integrin alpha, N-terminal"/>
    <property type="match status" value="1"/>
</dbReference>
<name>A0ABS2UT40_9ACTN</name>
<comment type="caution">
    <text evidence="3">The sequence shown here is derived from an EMBL/GenBank/DDBJ whole genome shotgun (WGS) entry which is preliminary data.</text>
</comment>
<reference evidence="3 4" key="1">
    <citation type="journal article" date="2016" name="Arch. Microbiol.">
        <title>Streptomyces zhihengii sp. nov., isolated from rhizospheric soil of Psammosilene tunicoides.</title>
        <authorList>
            <person name="Huang M.J."/>
            <person name="Fei J.J."/>
            <person name="Salam N."/>
            <person name="Kim C.J."/>
            <person name="Hozzein W.N."/>
            <person name="Xiao M."/>
            <person name="Huang H.Q."/>
            <person name="Li W.J."/>
        </authorList>
    </citation>
    <scope>NUCLEOTIDE SEQUENCE [LARGE SCALE GENOMIC DNA]</scope>
    <source>
        <strain evidence="3 4">YIM T102</strain>
    </source>
</reference>
<dbReference type="PANTHER" id="PTHR46580:SF4">
    <property type="entry name" value="ATP_GTP-BINDING PROTEIN"/>
    <property type="match status" value="1"/>
</dbReference>
<evidence type="ECO:0000256" key="1">
    <source>
        <dbReference type="ARBA" id="ARBA00022729"/>
    </source>
</evidence>
<proteinExistence type="predicted"/>
<keyword evidence="4" id="KW-1185">Reference proteome</keyword>
<evidence type="ECO:0000313" key="4">
    <source>
        <dbReference type="Proteomes" id="UP000664109"/>
    </source>
</evidence>
<keyword evidence="1 2" id="KW-0732">Signal</keyword>
<dbReference type="Proteomes" id="UP000664109">
    <property type="component" value="Unassembled WGS sequence"/>
</dbReference>
<feature type="signal peptide" evidence="2">
    <location>
        <begin position="1"/>
        <end position="32"/>
    </location>
</feature>
<dbReference type="SUPFAM" id="SSF69318">
    <property type="entry name" value="Integrin alpha N-terminal domain"/>
    <property type="match status" value="1"/>
</dbReference>
<accession>A0ABS2UT40</accession>
<dbReference type="Pfam" id="PF03995">
    <property type="entry name" value="Inhibitor_I36"/>
    <property type="match status" value="1"/>
</dbReference>
<organism evidence="3 4">
    <name type="scientific">Streptomyces zhihengii</name>
    <dbReference type="NCBI Taxonomy" id="1818004"/>
    <lineage>
        <taxon>Bacteria</taxon>
        <taxon>Bacillati</taxon>
        <taxon>Actinomycetota</taxon>
        <taxon>Actinomycetes</taxon>
        <taxon>Kitasatosporales</taxon>
        <taxon>Streptomycetaceae</taxon>
        <taxon>Streptomyces</taxon>
    </lineage>
</organism>
<dbReference type="RefSeq" id="WP_205374688.1">
    <property type="nucleotide sequence ID" value="NZ_JAFEJA010000001.1"/>
</dbReference>
<dbReference type="EMBL" id="JAFEJA010000001">
    <property type="protein sequence ID" value="MBM9620736.1"/>
    <property type="molecule type" value="Genomic_DNA"/>
</dbReference>
<evidence type="ECO:0000313" key="3">
    <source>
        <dbReference type="EMBL" id="MBM9620736.1"/>
    </source>
</evidence>
<evidence type="ECO:0000256" key="2">
    <source>
        <dbReference type="SAM" id="SignalP"/>
    </source>
</evidence>
<sequence length="404" mass="43354">MHKGIRRALTALTGLVTAGLLTATLPAQTAQAASGAERCPKGYFCGFTGTSGDGEMFKTNKDLATLGAWDNRIRSLVNRAGNYACAYSEPNYDLSAEGADFLRESPNASSGEYGFTPFMDRRISSIRFVKTDRECWLNAYPRWWVDPAAAPAGFGDLNHDLVPDVLVRDMAGRLWRLPGDNTGRLVGSGWNSMTAMTRHGDLTGDGHEDLLARDKAGQLWLYPGTGRGGFGTRKLVGGGWGVMRQIAAAGDLTGDGKGDLLARDSAGKLWMYPGNGRAFGTRKLVGGGWQVMNALLGPGDLNGDRRPDLLARDTSGKLWLYPGNGRGAFGTRTLVGGGWQVMENFVAVGSYNGGTQNDVLTVTNERHLGGHPGWLLGYRGTSGTPPFRASEELDGDWWGLNGAW</sequence>